<comment type="caution">
    <text evidence="8">The sequence shown here is derived from an EMBL/GenBank/DDBJ whole genome shotgun (WGS) entry which is preliminary data.</text>
</comment>
<evidence type="ECO:0000259" key="7">
    <source>
        <dbReference type="PROSITE" id="PS50816"/>
    </source>
</evidence>
<dbReference type="InterPro" id="IPR018451">
    <property type="entry name" value="NAF/FISL_domain"/>
</dbReference>
<evidence type="ECO:0000256" key="2">
    <source>
        <dbReference type="ARBA" id="ARBA00022527"/>
    </source>
</evidence>
<dbReference type="InterPro" id="IPR004041">
    <property type="entry name" value="NAF_dom"/>
</dbReference>
<evidence type="ECO:0000313" key="8">
    <source>
        <dbReference type="EMBL" id="KAK6935643.1"/>
    </source>
</evidence>
<evidence type="ECO:0000256" key="1">
    <source>
        <dbReference type="ARBA" id="ARBA00012513"/>
    </source>
</evidence>
<dbReference type="EMBL" id="JBAMMX010000007">
    <property type="protein sequence ID" value="KAK6935643.1"/>
    <property type="molecule type" value="Genomic_DNA"/>
</dbReference>
<dbReference type="PANTHER" id="PTHR43895:SF151">
    <property type="entry name" value="CBL-INTERACTING SERINE_THREONINE-PROTEIN KINASE 11"/>
    <property type="match status" value="1"/>
</dbReference>
<keyword evidence="5" id="KW-0418">Kinase</keyword>
<dbReference type="CDD" id="cd12195">
    <property type="entry name" value="CIPK_C"/>
    <property type="match status" value="1"/>
</dbReference>
<evidence type="ECO:0000256" key="3">
    <source>
        <dbReference type="ARBA" id="ARBA00022679"/>
    </source>
</evidence>
<dbReference type="PANTHER" id="PTHR43895">
    <property type="entry name" value="CALCIUM/CALMODULIN-DEPENDENT PROTEIN KINASE KINASE-RELATED"/>
    <property type="match status" value="1"/>
</dbReference>
<sequence length="211" mass="24088">MYKKIYKGEFRCPRWMSSDLKRFLTRLLDTNPKTRITIDDIMQDPWLTKGGLQHVRAFPRDHEEEDISSSPMELEPPSDTTPALNAFDLISFSSGLDLSGLFDDSYNPVEDGELFISADSPEKIMRKIQDFANKEEMRLVRKKKEWGWGMELQAGGKGNLVMGIQLNRLTDELVVTEVRRRGGDSASYDDLWNSKLRPQLLLIDNDSAASA</sequence>
<evidence type="ECO:0000256" key="4">
    <source>
        <dbReference type="ARBA" id="ARBA00022741"/>
    </source>
</evidence>
<dbReference type="EC" id="2.7.11.1" evidence="1"/>
<dbReference type="GO" id="GO:0004674">
    <property type="term" value="F:protein serine/threonine kinase activity"/>
    <property type="evidence" value="ECO:0007669"/>
    <property type="project" value="UniProtKB-KW"/>
</dbReference>
<dbReference type="GO" id="GO:0005524">
    <property type="term" value="F:ATP binding"/>
    <property type="evidence" value="ECO:0007669"/>
    <property type="project" value="UniProtKB-KW"/>
</dbReference>
<reference evidence="8 9" key="1">
    <citation type="submission" date="2023-12" db="EMBL/GenBank/DDBJ databases">
        <title>A high-quality genome assembly for Dillenia turbinata (Dilleniales).</title>
        <authorList>
            <person name="Chanderbali A."/>
        </authorList>
    </citation>
    <scope>NUCLEOTIDE SEQUENCE [LARGE SCALE GENOMIC DNA]</scope>
    <source>
        <strain evidence="8">LSX21</strain>
        <tissue evidence="8">Leaf</tissue>
    </source>
</reference>
<evidence type="ECO:0000256" key="5">
    <source>
        <dbReference type="ARBA" id="ARBA00022777"/>
    </source>
</evidence>
<keyword evidence="9" id="KW-1185">Reference proteome</keyword>
<keyword evidence="3" id="KW-0808">Transferase</keyword>
<dbReference type="GO" id="GO:0007165">
    <property type="term" value="P:signal transduction"/>
    <property type="evidence" value="ECO:0007669"/>
    <property type="project" value="InterPro"/>
</dbReference>
<evidence type="ECO:0000256" key="6">
    <source>
        <dbReference type="ARBA" id="ARBA00022840"/>
    </source>
</evidence>
<dbReference type="Gene3D" id="1.10.510.10">
    <property type="entry name" value="Transferase(Phosphotransferase) domain 1"/>
    <property type="match status" value="1"/>
</dbReference>
<organism evidence="8 9">
    <name type="scientific">Dillenia turbinata</name>
    <dbReference type="NCBI Taxonomy" id="194707"/>
    <lineage>
        <taxon>Eukaryota</taxon>
        <taxon>Viridiplantae</taxon>
        <taxon>Streptophyta</taxon>
        <taxon>Embryophyta</taxon>
        <taxon>Tracheophyta</taxon>
        <taxon>Spermatophyta</taxon>
        <taxon>Magnoliopsida</taxon>
        <taxon>eudicotyledons</taxon>
        <taxon>Gunneridae</taxon>
        <taxon>Pentapetalae</taxon>
        <taxon>Dilleniales</taxon>
        <taxon>Dilleniaceae</taxon>
        <taxon>Dillenia</taxon>
    </lineage>
</organism>
<dbReference type="AlphaFoldDB" id="A0AAN8ZIV6"/>
<dbReference type="PROSITE" id="PS50816">
    <property type="entry name" value="NAF"/>
    <property type="match status" value="1"/>
</dbReference>
<dbReference type="Gene3D" id="3.30.310.80">
    <property type="entry name" value="Kinase associated domain 1, KA1"/>
    <property type="match status" value="1"/>
</dbReference>
<gene>
    <name evidence="8" type="ORF">RJ641_032673</name>
</gene>
<protein>
    <recommendedName>
        <fullName evidence="1">non-specific serine/threonine protein kinase</fullName>
        <ecNumber evidence="1">2.7.11.1</ecNumber>
    </recommendedName>
</protein>
<accession>A0AAN8ZIV6</accession>
<name>A0AAN8ZIV6_9MAGN</name>
<dbReference type="InterPro" id="IPR011009">
    <property type="entry name" value="Kinase-like_dom_sf"/>
</dbReference>
<dbReference type="Pfam" id="PF03822">
    <property type="entry name" value="NAF"/>
    <property type="match status" value="1"/>
</dbReference>
<dbReference type="Proteomes" id="UP001370490">
    <property type="component" value="Unassembled WGS sequence"/>
</dbReference>
<keyword evidence="6" id="KW-0067">ATP-binding</keyword>
<proteinExistence type="predicted"/>
<dbReference type="SUPFAM" id="SSF56112">
    <property type="entry name" value="Protein kinase-like (PK-like)"/>
    <property type="match status" value="1"/>
</dbReference>
<feature type="domain" description="NAF" evidence="7">
    <location>
        <begin position="79"/>
        <end position="103"/>
    </location>
</feature>
<keyword evidence="2" id="KW-0723">Serine/threonine-protein kinase</keyword>
<keyword evidence="4" id="KW-0547">Nucleotide-binding</keyword>
<evidence type="ECO:0000313" key="9">
    <source>
        <dbReference type="Proteomes" id="UP001370490"/>
    </source>
</evidence>